<gene>
    <name evidence="3" type="ORF">PPNO1_LOCUS9128</name>
</gene>
<keyword evidence="4" id="KW-1185">Reference proteome</keyword>
<dbReference type="Pfam" id="PF00172">
    <property type="entry name" value="Zn_clus"/>
    <property type="match status" value="1"/>
</dbReference>
<organism evidence="3 4">
    <name type="scientific">Parascedosporium putredinis</name>
    <dbReference type="NCBI Taxonomy" id="1442378"/>
    <lineage>
        <taxon>Eukaryota</taxon>
        <taxon>Fungi</taxon>
        <taxon>Dikarya</taxon>
        <taxon>Ascomycota</taxon>
        <taxon>Pezizomycotina</taxon>
        <taxon>Sordariomycetes</taxon>
        <taxon>Hypocreomycetidae</taxon>
        <taxon>Microascales</taxon>
        <taxon>Microascaceae</taxon>
        <taxon>Parascedosporium</taxon>
    </lineage>
</organism>
<dbReference type="InterPro" id="IPR053157">
    <property type="entry name" value="Sterol_Uptake_Regulator"/>
</dbReference>
<dbReference type="Proteomes" id="UP000838763">
    <property type="component" value="Unassembled WGS sequence"/>
</dbReference>
<dbReference type="Gene3D" id="4.10.240.10">
    <property type="entry name" value="Zn(2)-C6 fungal-type DNA-binding domain"/>
    <property type="match status" value="1"/>
</dbReference>
<evidence type="ECO:0000313" key="4">
    <source>
        <dbReference type="Proteomes" id="UP000838763"/>
    </source>
</evidence>
<evidence type="ECO:0000256" key="1">
    <source>
        <dbReference type="ARBA" id="ARBA00023242"/>
    </source>
</evidence>
<dbReference type="CDD" id="cd00067">
    <property type="entry name" value="GAL4"/>
    <property type="match status" value="1"/>
</dbReference>
<keyword evidence="1" id="KW-0539">Nucleus</keyword>
<protein>
    <recommendedName>
        <fullName evidence="2">Zn(2)-C6 fungal-type domain-containing protein</fullName>
    </recommendedName>
</protein>
<sequence>MRRSHKKSRRGCKECKLRHIKCDETRPSCVNCQTSERRCSYLESPAQAAAASSSAALSVADVKHASRSPSSSGFEAPARSQSPRLQIPWPAASTANDFLPSEQYSLLHLELLHHYTSEEGPTLYPSSYGNFFGIMIKEAFSHPYLMDELLAISAIHLSTLFPARKTLYLTEATRLQSRAISQFNAHGAHITEDNFIAPFMFSAFIGQHVIFEAFSARRDFSTFLESFVQCLGIHRGIRTIAATSWPKLQDLLETKQIETRPVSTLQPGDECALLPAMIAKSGLAPEFQEACLRAIECTQHMFDYYKPNGLAESRQSSAFQEWPVRVSVEYVTLLEQRRPEALVILAYYAALLHYTRYHWAVGDVGAFFIQEITRHLGSYWGST</sequence>
<dbReference type="OrthoDB" id="4937900at2759"/>
<accession>A0A9P1HBI0</accession>
<reference evidence="3" key="1">
    <citation type="submission" date="2022-11" db="EMBL/GenBank/DDBJ databases">
        <authorList>
            <person name="Scott C."/>
            <person name="Bruce N."/>
        </authorList>
    </citation>
    <scope>NUCLEOTIDE SEQUENCE</scope>
</reference>
<dbReference type="GO" id="GO:0001228">
    <property type="term" value="F:DNA-binding transcription activator activity, RNA polymerase II-specific"/>
    <property type="evidence" value="ECO:0007669"/>
    <property type="project" value="TreeGrafter"/>
</dbReference>
<dbReference type="PROSITE" id="PS50048">
    <property type="entry name" value="ZN2_CY6_FUNGAL_2"/>
    <property type="match status" value="1"/>
</dbReference>
<dbReference type="AlphaFoldDB" id="A0A9P1HBI0"/>
<dbReference type="PANTHER" id="PTHR47784:SF4">
    <property type="entry name" value="ZN(II)2CYS6 TRANSCRIPTION FACTOR (EUROFUNG)"/>
    <property type="match status" value="1"/>
</dbReference>
<feature type="domain" description="Zn(2)-C6 fungal-type" evidence="2">
    <location>
        <begin position="11"/>
        <end position="41"/>
    </location>
</feature>
<dbReference type="InterPro" id="IPR001138">
    <property type="entry name" value="Zn2Cys6_DnaBD"/>
</dbReference>
<dbReference type="PANTHER" id="PTHR47784">
    <property type="entry name" value="STEROL UPTAKE CONTROL PROTEIN 2"/>
    <property type="match status" value="1"/>
</dbReference>
<dbReference type="SUPFAM" id="SSF57701">
    <property type="entry name" value="Zn2/Cys6 DNA-binding domain"/>
    <property type="match status" value="1"/>
</dbReference>
<evidence type="ECO:0000313" key="3">
    <source>
        <dbReference type="EMBL" id="CAI4219572.1"/>
    </source>
</evidence>
<dbReference type="PROSITE" id="PS00463">
    <property type="entry name" value="ZN2_CY6_FUNGAL_1"/>
    <property type="match status" value="1"/>
</dbReference>
<evidence type="ECO:0000259" key="2">
    <source>
        <dbReference type="PROSITE" id="PS50048"/>
    </source>
</evidence>
<dbReference type="SMART" id="SM00066">
    <property type="entry name" value="GAL4"/>
    <property type="match status" value="1"/>
</dbReference>
<proteinExistence type="predicted"/>
<dbReference type="GO" id="GO:0008270">
    <property type="term" value="F:zinc ion binding"/>
    <property type="evidence" value="ECO:0007669"/>
    <property type="project" value="InterPro"/>
</dbReference>
<dbReference type="EMBL" id="CALLCH030000020">
    <property type="protein sequence ID" value="CAI4219572.1"/>
    <property type="molecule type" value="Genomic_DNA"/>
</dbReference>
<dbReference type="InterPro" id="IPR036864">
    <property type="entry name" value="Zn2-C6_fun-type_DNA-bd_sf"/>
</dbReference>
<name>A0A9P1HBI0_9PEZI</name>
<comment type="caution">
    <text evidence="3">The sequence shown here is derived from an EMBL/GenBank/DDBJ whole genome shotgun (WGS) entry which is preliminary data.</text>
</comment>